<evidence type="ECO:0000256" key="2">
    <source>
        <dbReference type="SAM" id="Phobius"/>
    </source>
</evidence>
<feature type="region of interest" description="Disordered" evidence="1">
    <location>
        <begin position="53"/>
        <end position="82"/>
    </location>
</feature>
<keyword evidence="2" id="KW-0472">Membrane</keyword>
<feature type="compositionally biased region" description="Low complexity" evidence="1">
    <location>
        <begin position="166"/>
        <end position="176"/>
    </location>
</feature>
<organism evidence="3 6">
    <name type="scientific">Streptomyces radicis</name>
    <dbReference type="NCBI Taxonomy" id="1750517"/>
    <lineage>
        <taxon>Bacteria</taxon>
        <taxon>Bacillati</taxon>
        <taxon>Actinomycetota</taxon>
        <taxon>Actinomycetes</taxon>
        <taxon>Kitasatosporales</taxon>
        <taxon>Streptomycetaceae</taxon>
        <taxon>Streptomyces</taxon>
    </lineage>
</organism>
<feature type="compositionally biased region" description="Basic and acidic residues" evidence="1">
    <location>
        <begin position="71"/>
        <end position="82"/>
    </location>
</feature>
<evidence type="ECO:0000313" key="3">
    <source>
        <dbReference type="EMBL" id="RKN09078.1"/>
    </source>
</evidence>
<dbReference type="EMBL" id="RBDX01000009">
    <property type="protein sequence ID" value="RKN09078.1"/>
    <property type="molecule type" value="Genomic_DNA"/>
</dbReference>
<dbReference type="Proteomes" id="UP000268652">
    <property type="component" value="Unassembled WGS sequence"/>
</dbReference>
<reference evidence="5 6" key="1">
    <citation type="submission" date="2018-09" db="EMBL/GenBank/DDBJ databases">
        <title>Streptomyces sp. nov. DS1-2, an endophytic actinomycete isolated from roots of Dendrobium scabrilingue.</title>
        <authorList>
            <person name="Kuncharoen N."/>
            <person name="Kudo T."/>
            <person name="Ohkuma M."/>
            <person name="Yuki M."/>
            <person name="Tanasupawat S."/>
        </authorList>
    </citation>
    <scope>NUCLEOTIDE SEQUENCE [LARGE SCALE GENOMIC DNA]</scope>
    <source>
        <strain evidence="3 6">AZ1-7</strain>
        <strain evidence="4 5">DS1-2</strain>
    </source>
</reference>
<gene>
    <name evidence="4" type="ORF">D7318_14340</name>
    <name evidence="3" type="ORF">D7319_14215</name>
</gene>
<feature type="transmembrane region" description="Helical" evidence="2">
    <location>
        <begin position="18"/>
        <end position="40"/>
    </location>
</feature>
<comment type="caution">
    <text evidence="3">The sequence shown here is derived from an EMBL/GenBank/DDBJ whole genome shotgun (WGS) entry which is preliminary data.</text>
</comment>
<evidence type="ECO:0000313" key="6">
    <source>
        <dbReference type="Proteomes" id="UP000275024"/>
    </source>
</evidence>
<dbReference type="AlphaFoldDB" id="A0A3A9W7G2"/>
<accession>A0A3A9W7G2</accession>
<keyword evidence="5" id="KW-1185">Reference proteome</keyword>
<keyword evidence="2" id="KW-1133">Transmembrane helix</keyword>
<keyword evidence="2" id="KW-0812">Transmembrane</keyword>
<dbReference type="Proteomes" id="UP000275024">
    <property type="component" value="Unassembled WGS sequence"/>
</dbReference>
<protein>
    <recommendedName>
        <fullName evidence="7">TPM domain-containing protein</fullName>
    </recommendedName>
</protein>
<feature type="region of interest" description="Disordered" evidence="1">
    <location>
        <begin position="166"/>
        <end position="186"/>
    </location>
</feature>
<evidence type="ECO:0000313" key="4">
    <source>
        <dbReference type="EMBL" id="RKN22731.1"/>
    </source>
</evidence>
<evidence type="ECO:0000313" key="5">
    <source>
        <dbReference type="Proteomes" id="UP000268652"/>
    </source>
</evidence>
<evidence type="ECO:0008006" key="7">
    <source>
        <dbReference type="Google" id="ProtNLM"/>
    </source>
</evidence>
<proteinExistence type="predicted"/>
<sequence length="440" mass="46755">MRDAHDAGPVAAAGTDGWVALLLPLTLLGAAALVALYLLVRMLLPLPTRGERDRGRTAVRGWGGRASPRARRGDDTPPDELDTRARGLLIRLDDAVLRRLDEVVFAGAADGQRATVEARAEADATLRLRHRLDDPSIERNDPERRRLLREIIDRCSRALARLEAEPGPAAGAEAPPGVTPGALARARERAEELAARLDAADTALRTLAERYAPEAVAPVRGNPVTGRERLTEARRLLAEAGRDEERAAEALRAAEVAMGRAEALADGVARRATELARADKALAEALRATEADVADAPALPTLRTPVERARRALDAVRAGQGRRDPFGGLRTLARAGTPLAGALAPDQPPMRGDRRARTLLDNALLTAGGELAAARDYVATHRGEVGSPARTRLAEAGHQLDRALGVAPHDTDAALPHAWRADALARRARVLAARDAGAAT</sequence>
<dbReference type="RefSeq" id="WP_120697396.1">
    <property type="nucleotide sequence ID" value="NZ_RBDX01000009.1"/>
</dbReference>
<dbReference type="OrthoDB" id="5105562at2"/>
<dbReference type="EMBL" id="RBDY01000009">
    <property type="protein sequence ID" value="RKN22731.1"/>
    <property type="molecule type" value="Genomic_DNA"/>
</dbReference>
<name>A0A3A9W7G2_9ACTN</name>
<evidence type="ECO:0000256" key="1">
    <source>
        <dbReference type="SAM" id="MobiDB-lite"/>
    </source>
</evidence>